<reference evidence="1" key="1">
    <citation type="submission" date="2014-09" db="EMBL/GenBank/DDBJ databases">
        <authorList>
            <person name="Magalhaes I.L.F."/>
            <person name="Oliveira U."/>
            <person name="Santos F.R."/>
            <person name="Vidigal T.H.D.A."/>
            <person name="Brescovit A.D."/>
            <person name="Santos A.J."/>
        </authorList>
    </citation>
    <scope>NUCLEOTIDE SEQUENCE</scope>
    <source>
        <tissue evidence="1">Shoot tissue taken approximately 20 cm above the soil surface</tissue>
    </source>
</reference>
<accession>A0A0A8ZH58</accession>
<dbReference type="AlphaFoldDB" id="A0A0A8ZH58"/>
<protein>
    <submittedName>
        <fullName evidence="1">Uncharacterized protein</fullName>
    </submittedName>
</protein>
<dbReference type="EMBL" id="GBRH01263693">
    <property type="protein sequence ID" value="JAD34202.1"/>
    <property type="molecule type" value="Transcribed_RNA"/>
</dbReference>
<proteinExistence type="predicted"/>
<organism evidence="1">
    <name type="scientific">Arundo donax</name>
    <name type="common">Giant reed</name>
    <name type="synonym">Donax arundinaceus</name>
    <dbReference type="NCBI Taxonomy" id="35708"/>
    <lineage>
        <taxon>Eukaryota</taxon>
        <taxon>Viridiplantae</taxon>
        <taxon>Streptophyta</taxon>
        <taxon>Embryophyta</taxon>
        <taxon>Tracheophyta</taxon>
        <taxon>Spermatophyta</taxon>
        <taxon>Magnoliopsida</taxon>
        <taxon>Liliopsida</taxon>
        <taxon>Poales</taxon>
        <taxon>Poaceae</taxon>
        <taxon>PACMAD clade</taxon>
        <taxon>Arundinoideae</taxon>
        <taxon>Arundineae</taxon>
        <taxon>Arundo</taxon>
    </lineage>
</organism>
<sequence length="65" mass="6968">MIGHSWSLLDVRPVATAQPMQQWPMCHLLTATGNSRSPSLGMCLQSRDLIHPSTSSQPASTHAAA</sequence>
<name>A0A0A8ZH58_ARUDO</name>
<reference evidence="1" key="2">
    <citation type="journal article" date="2015" name="Data Brief">
        <title>Shoot transcriptome of the giant reed, Arundo donax.</title>
        <authorList>
            <person name="Barrero R.A."/>
            <person name="Guerrero F.D."/>
            <person name="Moolhuijzen P."/>
            <person name="Goolsby J.A."/>
            <person name="Tidwell J."/>
            <person name="Bellgard S.E."/>
            <person name="Bellgard M.I."/>
        </authorList>
    </citation>
    <scope>NUCLEOTIDE SEQUENCE</scope>
    <source>
        <tissue evidence="1">Shoot tissue taken approximately 20 cm above the soil surface</tissue>
    </source>
</reference>
<evidence type="ECO:0000313" key="1">
    <source>
        <dbReference type="EMBL" id="JAD34202.1"/>
    </source>
</evidence>